<evidence type="ECO:0000256" key="1">
    <source>
        <dbReference type="SAM" id="MobiDB-lite"/>
    </source>
</evidence>
<dbReference type="STRING" id="759272.G0S296"/>
<feature type="compositionally biased region" description="Polar residues" evidence="1">
    <location>
        <begin position="22"/>
        <end position="34"/>
    </location>
</feature>
<evidence type="ECO:0000313" key="2">
    <source>
        <dbReference type="EMBL" id="EGS22129.1"/>
    </source>
</evidence>
<dbReference type="HOGENOM" id="CLU_005247_0_1_1"/>
<feature type="compositionally biased region" description="Polar residues" evidence="1">
    <location>
        <begin position="109"/>
        <end position="119"/>
    </location>
</feature>
<name>G0S296_CHATD</name>
<dbReference type="Proteomes" id="UP000008066">
    <property type="component" value="Unassembled WGS sequence"/>
</dbReference>
<dbReference type="RefSeq" id="XP_006692148.1">
    <property type="nucleotide sequence ID" value="XM_006692085.1"/>
</dbReference>
<feature type="region of interest" description="Disordered" evidence="1">
    <location>
        <begin position="1"/>
        <end position="37"/>
    </location>
</feature>
<dbReference type="eggNOG" id="ENOG502QPKK">
    <property type="taxonomic scope" value="Eukaryota"/>
</dbReference>
<accession>G0S296</accession>
<dbReference type="EMBL" id="GL988040">
    <property type="protein sequence ID" value="EGS22129.1"/>
    <property type="molecule type" value="Genomic_DNA"/>
</dbReference>
<organism evidence="3">
    <name type="scientific">Chaetomium thermophilum (strain DSM 1495 / CBS 144.50 / IMI 039719)</name>
    <name type="common">Thermochaetoides thermophila</name>
    <dbReference type="NCBI Taxonomy" id="759272"/>
    <lineage>
        <taxon>Eukaryota</taxon>
        <taxon>Fungi</taxon>
        <taxon>Dikarya</taxon>
        <taxon>Ascomycota</taxon>
        <taxon>Pezizomycotina</taxon>
        <taxon>Sordariomycetes</taxon>
        <taxon>Sordariomycetidae</taxon>
        <taxon>Sordariales</taxon>
        <taxon>Chaetomiaceae</taxon>
        <taxon>Thermochaetoides</taxon>
    </lineage>
</organism>
<feature type="region of interest" description="Disordered" evidence="1">
    <location>
        <begin position="93"/>
        <end position="134"/>
    </location>
</feature>
<dbReference type="OMA" id="AGMMMQE"/>
<dbReference type="OrthoDB" id="5376140at2759"/>
<evidence type="ECO:0000313" key="3">
    <source>
        <dbReference type="Proteomes" id="UP000008066"/>
    </source>
</evidence>
<keyword evidence="3" id="KW-1185">Reference proteome</keyword>
<dbReference type="GeneID" id="18255683"/>
<sequence length="1154" mass="133779">MSSALHDVGDKPEASSDHPGDSSENTSKAPSNPWTELESLKRKNRFFKRQITALRKATQKDPQFEPYERFLLAVKKETIEQWRKAQDPEIDEIFAPVSDEPRPDPFLEESSTPDASNGETVYERGVGVPGGRGFADLEDQDIFENIDEETRKLDPRNRTPEFPVLKYPQDPELQKALPRGFHDMTFEEQQEELWIVYSEKLLGTKWPLPPKGEKHREYVDDYPAYSPPKVLGMLYRWRARKWRAHEWRLARAIALNRSLRLPVLATQAFLRRHALLARRRGVAVKIETYLGTTEEWKARVAELEATTGITEADIKQWVWILSPQSGDLKIQRFLASECRKPFFLVMLLLAKDKTIKEPAVLMGLLKYIRENYILRERPEDEMNHPAYKEQGRAMSWWHFLVLLYRLVWHVREEWPAVFPVLAHMTAEFIQTIPVDSQSRSMTGAQARSVVLNKALQYFAWPARIRPLVHMEHNWAAQRYLLRLATSSEPPLVIMQNGYRAIRQVLIALSKTKGEARNVERASKTWPPYRRAVDGMDERRPPEDDLSRSSKAGILVREAGYADEFVDRTLSALGGSLFGDSPTIQSRALSPPFFYGSRAGFNIFVEWAAQVKATRNAREAWIVFLNPPEPGLRPDLRVYAEMFDKLFARPVSDHPAIRPGDVKEVFPVHDGNLSKFEIARLTPPTPDELYDMMLQDKLRPAGKCLAILVRNAPSKQEALRYLRDSPFAAYIDPLMNRLKWHDAESMKTLARLPPPIFNAWIRMLCRTHMRKTGEVRLETNKNGLSSQDTTAEMVINDPHLAGEDRVLERQIAKGYSILEAIALTRAFQTYNKRSAYGDKQPWHTIMEALAGPKVLYSRFGALFNPLETLTVFLEIYQRTTISKGVDPIAFEALCVMMRKTLMLSTFVVENGKLAPRQFIAYQSPVENQILRAHRLAREAFRDLVNPVPAEEATGESPDTQTAVEDIENNEMEQFYEEDDWPPKGLLRYNVTGRPLFRYMMALGCCGDWKEMVRLMDWILDGWDGEYIHEEAKSPHDIMYHYMIRTFAYFIRVGGYMVPHQEMERLRVKLEELRMTRECTWFWPTGEDLRRMEDEFETDLIIREKWTRLPQMIFFADPENKMEMLAELIPKGADKWVTKGQLTQEELVRELRRESL</sequence>
<feature type="compositionally biased region" description="Basic and acidic residues" evidence="1">
    <location>
        <begin position="7"/>
        <end position="21"/>
    </location>
</feature>
<protein>
    <submittedName>
        <fullName evidence="2">Uncharacterized protein</fullName>
    </submittedName>
</protein>
<dbReference type="AlphaFoldDB" id="G0S296"/>
<dbReference type="KEGG" id="cthr:CTHT_0016450"/>
<proteinExistence type="predicted"/>
<gene>
    <name evidence="2" type="ORF">CTHT_0016450</name>
</gene>
<reference evidence="2 3" key="1">
    <citation type="journal article" date="2011" name="Cell">
        <title>Insight into structure and assembly of the nuclear pore complex by utilizing the genome of a eukaryotic thermophile.</title>
        <authorList>
            <person name="Amlacher S."/>
            <person name="Sarges P."/>
            <person name="Flemming D."/>
            <person name="van Noort V."/>
            <person name="Kunze R."/>
            <person name="Devos D.P."/>
            <person name="Arumugam M."/>
            <person name="Bork P."/>
            <person name="Hurt E."/>
        </authorList>
    </citation>
    <scope>NUCLEOTIDE SEQUENCE [LARGE SCALE GENOMIC DNA]</scope>
    <source>
        <strain evidence="3">DSM 1495 / CBS 144.50 / IMI 039719</strain>
    </source>
</reference>